<dbReference type="OrthoDB" id="9757947at2"/>
<dbReference type="RefSeq" id="WP_110305345.1">
    <property type="nucleotide sequence ID" value="NZ_QJHK01000002.1"/>
</dbReference>
<accession>A0A2V4C857</accession>
<proteinExistence type="predicted"/>
<organism evidence="3 4">
    <name type="scientific">Flavobacterium cheongpyeongense</name>
    <dbReference type="NCBI Taxonomy" id="2212651"/>
    <lineage>
        <taxon>Bacteria</taxon>
        <taxon>Pseudomonadati</taxon>
        <taxon>Bacteroidota</taxon>
        <taxon>Flavobacteriia</taxon>
        <taxon>Flavobacteriales</taxon>
        <taxon>Flavobacteriaceae</taxon>
        <taxon>Flavobacterium</taxon>
    </lineage>
</organism>
<gene>
    <name evidence="3" type="ORF">DMB65_03860</name>
</gene>
<evidence type="ECO:0000313" key="4">
    <source>
        <dbReference type="Proteomes" id="UP000247903"/>
    </source>
</evidence>
<dbReference type="InterPro" id="IPR013783">
    <property type="entry name" value="Ig-like_fold"/>
</dbReference>
<sequence>MKEKKLLHFFSFLLFNIAMLGIGKLHAQTNLARLNSTKVTTSHVSPWENLTSVNDGFTPVNSEDRSNSVYGNWDGDAAYNTYNWIQYEWDFAHEINSVSVYWFTDYGGIGQPTAAYIEYWDGINWVNGGSLGLVLNQFNSIANLNFKTRKLRIYMKSDTATGVIEYQAFGVETTQCDTTALTSSIIINNGSEKNQNYAVLSPSESVELKPSIANIESNAKMKWTGPNNFESTNQNITLSNLQTVNSGTYTFLYVNECGSESTIDFYVTVKEDENTDYKWPAYDSTLYYDFISDYPNFPKPTKNLEDDYPGYSGCNVAWSKNYGSWTFVAGPNANPLITETSVSVDLMLKRLDQDFTFLRDNMGWPPDKLYRQGYRSSVYLFGSGLCTDTASNTDLGGWQSGVGTPDGQSWPMVLLSYYPVASFDPNSTFSDAQYQTGACVHEGIHAIYASLPGCRNSAWFHEGSNVWLQTVLDIKKTGSTDYSNVDLGWLSAGSVIAPFIPIECYSGWLSDGTFGGPSAEGVDSGVQNGDGITLRKTRDVIGGVQYSSVFPTFLGEIVGEKSLPWVWNYCEGRVLEGIANGNGTVNGIGDTKMRKMVQEYRARLALADFGKFEKPILSLYRNNMGMDVGPEQPALINVERWKATPYAATAQDQDGYLIPDVKTLPGWSGANFVPIHVEGNEATVFFQPLGKNMSIQLCYRTKDGKAFYSQPVYAGDCTISFAQGMPANGVIFAVICNTDYIFNGESTRTAKFNYKLKLEQGAIKTASIDKNWWDWKAVVTETLSVTDHSGLPSNFMIYPNPIENSASFTIRLSDSSSTKFSYKVTNMIGQILFQKENCFNEDQYNATALPGGIYFVTVEAQNSKQTKKIVIK</sequence>
<dbReference type="Gene3D" id="2.60.40.10">
    <property type="entry name" value="Immunoglobulins"/>
    <property type="match status" value="1"/>
</dbReference>
<protein>
    <recommendedName>
        <fullName evidence="2">Secretion system C-terminal sorting domain-containing protein</fullName>
    </recommendedName>
</protein>
<keyword evidence="1" id="KW-0732">Signal</keyword>
<evidence type="ECO:0000313" key="3">
    <source>
        <dbReference type="EMBL" id="PXY42374.1"/>
    </source>
</evidence>
<dbReference type="Gene3D" id="2.60.120.260">
    <property type="entry name" value="Galactose-binding domain-like"/>
    <property type="match status" value="1"/>
</dbReference>
<dbReference type="Pfam" id="PF18962">
    <property type="entry name" value="Por_Secre_tail"/>
    <property type="match status" value="1"/>
</dbReference>
<dbReference type="Proteomes" id="UP000247903">
    <property type="component" value="Unassembled WGS sequence"/>
</dbReference>
<reference evidence="3 4" key="1">
    <citation type="submission" date="2018-05" db="EMBL/GenBank/DDBJ databases">
        <title>Flavobacterium sp. strain IMCC34759, incomplete genome.</title>
        <authorList>
            <person name="Joung Y."/>
            <person name="Cho J."/>
        </authorList>
    </citation>
    <scope>NUCLEOTIDE SEQUENCE [LARGE SCALE GENOMIC DNA]</scope>
    <source>
        <strain evidence="3 4">IMCC34759</strain>
    </source>
</reference>
<dbReference type="AlphaFoldDB" id="A0A2V4C857"/>
<feature type="domain" description="Secretion system C-terminal sorting" evidence="2">
    <location>
        <begin position="797"/>
        <end position="871"/>
    </location>
</feature>
<comment type="caution">
    <text evidence="3">The sequence shown here is derived from an EMBL/GenBank/DDBJ whole genome shotgun (WGS) entry which is preliminary data.</text>
</comment>
<evidence type="ECO:0000259" key="2">
    <source>
        <dbReference type="Pfam" id="PF18962"/>
    </source>
</evidence>
<dbReference type="EMBL" id="QJHK01000002">
    <property type="protein sequence ID" value="PXY42374.1"/>
    <property type="molecule type" value="Genomic_DNA"/>
</dbReference>
<keyword evidence="4" id="KW-1185">Reference proteome</keyword>
<dbReference type="InterPro" id="IPR026444">
    <property type="entry name" value="Secre_tail"/>
</dbReference>
<dbReference type="NCBIfam" id="TIGR04183">
    <property type="entry name" value="Por_Secre_tail"/>
    <property type="match status" value="1"/>
</dbReference>
<evidence type="ECO:0000256" key="1">
    <source>
        <dbReference type="ARBA" id="ARBA00022729"/>
    </source>
</evidence>
<name>A0A2V4C857_9FLAO</name>